<dbReference type="Proteomes" id="UP000629468">
    <property type="component" value="Unassembled WGS sequence"/>
</dbReference>
<comment type="caution">
    <text evidence="1">The sequence shown here is derived from an EMBL/GenBank/DDBJ whole genome shotgun (WGS) entry which is preliminary data.</text>
</comment>
<protein>
    <submittedName>
        <fullName evidence="1">Uncharacterized protein</fullName>
    </submittedName>
</protein>
<evidence type="ECO:0000313" key="1">
    <source>
        <dbReference type="EMBL" id="KAF7761436.1"/>
    </source>
</evidence>
<reference evidence="1 2" key="1">
    <citation type="journal article" name="Sci. Rep.">
        <title>Telomere-to-telomere assembled and centromere annotated genomes of the two main subspecies of the button mushroom Agaricus bisporus reveal especially polymorphic chromosome ends.</title>
        <authorList>
            <person name="Sonnenberg A.S.M."/>
            <person name="Sedaghat-Telgerd N."/>
            <person name="Lavrijssen B."/>
            <person name="Ohm R.A."/>
            <person name="Hendrickx P.M."/>
            <person name="Scholtmeijer K."/>
            <person name="Baars J.J.P."/>
            <person name="van Peer A."/>
        </authorList>
    </citation>
    <scope>NUCLEOTIDE SEQUENCE [LARGE SCALE GENOMIC DNA]</scope>
    <source>
        <strain evidence="1 2">H119_p4</strain>
    </source>
</reference>
<gene>
    <name evidence="1" type="ORF">Agabi119p4_9428</name>
</gene>
<name>A0A8H7C3R5_AGABI</name>
<organism evidence="1 2">
    <name type="scientific">Agaricus bisporus var. burnettii</name>
    <dbReference type="NCBI Taxonomy" id="192524"/>
    <lineage>
        <taxon>Eukaryota</taxon>
        <taxon>Fungi</taxon>
        <taxon>Dikarya</taxon>
        <taxon>Basidiomycota</taxon>
        <taxon>Agaricomycotina</taxon>
        <taxon>Agaricomycetes</taxon>
        <taxon>Agaricomycetidae</taxon>
        <taxon>Agaricales</taxon>
        <taxon>Agaricineae</taxon>
        <taxon>Agaricaceae</taxon>
        <taxon>Agaricus</taxon>
    </lineage>
</organism>
<sequence length="89" mass="10346">MGRFIKLLCIPEGPKPDIPRCNPMYPSCAMFMWESENSDRGSWDKEIITLPSPWCCLRVPRQRSVPQDFLAIQCLVLYDKIDENNLQLS</sequence>
<evidence type="ECO:0000313" key="2">
    <source>
        <dbReference type="Proteomes" id="UP000629468"/>
    </source>
</evidence>
<dbReference type="AlphaFoldDB" id="A0A8H7C3R5"/>
<dbReference type="EMBL" id="JABXXO010000013">
    <property type="protein sequence ID" value="KAF7761436.1"/>
    <property type="molecule type" value="Genomic_DNA"/>
</dbReference>
<accession>A0A8H7C3R5</accession>
<proteinExistence type="predicted"/>